<comment type="similarity">
    <text evidence="1">Belongs to the tyrosinase family.</text>
</comment>
<evidence type="ECO:0000256" key="1">
    <source>
        <dbReference type="ARBA" id="ARBA00009928"/>
    </source>
</evidence>
<keyword evidence="10" id="KW-1185">Reference proteome</keyword>
<name>A0A397TX29_9GLOM</name>
<dbReference type="STRING" id="44941.A0A397TX29"/>
<gene>
    <name evidence="9" type="ORF">C2G38_1993637</name>
</gene>
<evidence type="ECO:0000313" key="10">
    <source>
        <dbReference type="Proteomes" id="UP000266673"/>
    </source>
</evidence>
<evidence type="ECO:0000256" key="3">
    <source>
        <dbReference type="ARBA" id="ARBA00022723"/>
    </source>
</evidence>
<reference evidence="9 10" key="1">
    <citation type="submission" date="2018-06" db="EMBL/GenBank/DDBJ databases">
        <title>Comparative genomics reveals the genomic features of Rhizophagus irregularis, R. cerebriforme, R. diaphanum and Gigaspora rosea, and their symbiotic lifestyle signature.</title>
        <authorList>
            <person name="Morin E."/>
            <person name="San Clemente H."/>
            <person name="Chen E.C.H."/>
            <person name="De La Providencia I."/>
            <person name="Hainaut M."/>
            <person name="Kuo A."/>
            <person name="Kohler A."/>
            <person name="Murat C."/>
            <person name="Tang N."/>
            <person name="Roy S."/>
            <person name="Loubradou J."/>
            <person name="Henrissat B."/>
            <person name="Grigoriev I.V."/>
            <person name="Corradi N."/>
            <person name="Roux C."/>
            <person name="Martin F.M."/>
        </authorList>
    </citation>
    <scope>NUCLEOTIDE SEQUENCE [LARGE SCALE GENOMIC DNA]</scope>
    <source>
        <strain evidence="9 10">DAOM 194757</strain>
    </source>
</reference>
<accession>A0A397TX29</accession>
<dbReference type="EC" id="1.14.18.1" evidence="2"/>
<dbReference type="Gene3D" id="1.10.1280.10">
    <property type="entry name" value="Di-copper center containing domain from catechol oxidase"/>
    <property type="match status" value="1"/>
</dbReference>
<comment type="catalytic activity">
    <reaction evidence="7">
        <text>L-tyrosine + O2 = L-dopaquinone + H2O</text>
        <dbReference type="Rhea" id="RHEA:18117"/>
        <dbReference type="ChEBI" id="CHEBI:15377"/>
        <dbReference type="ChEBI" id="CHEBI:15379"/>
        <dbReference type="ChEBI" id="CHEBI:57924"/>
        <dbReference type="ChEBI" id="CHEBI:58315"/>
        <dbReference type="EC" id="1.14.18.1"/>
    </reaction>
</comment>
<evidence type="ECO:0000256" key="7">
    <source>
        <dbReference type="ARBA" id="ARBA00048881"/>
    </source>
</evidence>
<keyword evidence="5" id="KW-0470">Melanin biosynthesis</keyword>
<feature type="domain" description="Tyrosinase copper-binding" evidence="8">
    <location>
        <begin position="5"/>
        <end position="48"/>
    </location>
</feature>
<evidence type="ECO:0000256" key="6">
    <source>
        <dbReference type="ARBA" id="ARBA00048233"/>
    </source>
</evidence>
<protein>
    <recommendedName>
        <fullName evidence="2">tyrosinase</fullName>
        <ecNumber evidence="2">1.14.18.1</ecNumber>
    </recommendedName>
</protein>
<keyword evidence="4" id="KW-0186">Copper</keyword>
<dbReference type="GO" id="GO:0042438">
    <property type="term" value="P:melanin biosynthetic process"/>
    <property type="evidence" value="ECO:0007669"/>
    <property type="project" value="UniProtKB-KW"/>
</dbReference>
<dbReference type="PANTHER" id="PTHR11474">
    <property type="entry name" value="TYROSINASE FAMILY MEMBER"/>
    <property type="match status" value="1"/>
</dbReference>
<dbReference type="GO" id="GO:0004503">
    <property type="term" value="F:tyrosinase activity"/>
    <property type="evidence" value="ECO:0007669"/>
    <property type="project" value="UniProtKB-EC"/>
</dbReference>
<keyword evidence="3" id="KW-0479">Metal-binding</keyword>
<evidence type="ECO:0000313" key="9">
    <source>
        <dbReference type="EMBL" id="RIB00939.1"/>
    </source>
</evidence>
<dbReference type="SUPFAM" id="SSF48056">
    <property type="entry name" value="Di-copper centre-containing domain"/>
    <property type="match status" value="1"/>
</dbReference>
<comment type="catalytic activity">
    <reaction evidence="6">
        <text>2 L-dopa + O2 = 2 L-dopaquinone + 2 H2O</text>
        <dbReference type="Rhea" id="RHEA:34287"/>
        <dbReference type="ChEBI" id="CHEBI:15377"/>
        <dbReference type="ChEBI" id="CHEBI:15379"/>
        <dbReference type="ChEBI" id="CHEBI:57504"/>
        <dbReference type="ChEBI" id="CHEBI:57924"/>
        <dbReference type="EC" id="1.14.18.1"/>
    </reaction>
</comment>
<dbReference type="AlphaFoldDB" id="A0A397TX29"/>
<dbReference type="OrthoDB" id="2442539at2759"/>
<dbReference type="InterPro" id="IPR008922">
    <property type="entry name" value="Di-copper_centre_dom_sf"/>
</dbReference>
<dbReference type="EMBL" id="QKWP01003444">
    <property type="protein sequence ID" value="RIB00939.1"/>
    <property type="molecule type" value="Genomic_DNA"/>
</dbReference>
<dbReference type="Pfam" id="PF00264">
    <property type="entry name" value="Tyrosinase"/>
    <property type="match status" value="1"/>
</dbReference>
<evidence type="ECO:0000256" key="4">
    <source>
        <dbReference type="ARBA" id="ARBA00023008"/>
    </source>
</evidence>
<dbReference type="InterPro" id="IPR002227">
    <property type="entry name" value="Tyrosinase_Cu-bd"/>
</dbReference>
<dbReference type="Proteomes" id="UP000266673">
    <property type="component" value="Unassembled WGS sequence"/>
</dbReference>
<evidence type="ECO:0000256" key="2">
    <source>
        <dbReference type="ARBA" id="ARBA00011906"/>
    </source>
</evidence>
<feature type="non-terminal residue" evidence="9">
    <location>
        <position position="1"/>
    </location>
</feature>
<proteinExistence type="inferred from homology"/>
<evidence type="ECO:0000259" key="8">
    <source>
        <dbReference type="Pfam" id="PF00264"/>
    </source>
</evidence>
<organism evidence="9 10">
    <name type="scientific">Gigaspora rosea</name>
    <dbReference type="NCBI Taxonomy" id="44941"/>
    <lineage>
        <taxon>Eukaryota</taxon>
        <taxon>Fungi</taxon>
        <taxon>Fungi incertae sedis</taxon>
        <taxon>Mucoromycota</taxon>
        <taxon>Glomeromycotina</taxon>
        <taxon>Glomeromycetes</taxon>
        <taxon>Diversisporales</taxon>
        <taxon>Gigasporaceae</taxon>
        <taxon>Gigaspora</taxon>
    </lineage>
</organism>
<dbReference type="GO" id="GO:0046872">
    <property type="term" value="F:metal ion binding"/>
    <property type="evidence" value="ECO:0007669"/>
    <property type="project" value="UniProtKB-KW"/>
</dbReference>
<dbReference type="InterPro" id="IPR050316">
    <property type="entry name" value="Tyrosinase/Hemocyanin"/>
</dbReference>
<comment type="caution">
    <text evidence="9">The sequence shown here is derived from an EMBL/GenBank/DDBJ whole genome shotgun (WGS) entry which is preliminary data.</text>
</comment>
<evidence type="ECO:0000256" key="5">
    <source>
        <dbReference type="ARBA" id="ARBA00023101"/>
    </source>
</evidence>
<dbReference type="PANTHER" id="PTHR11474:SF76">
    <property type="entry name" value="SHKT DOMAIN-CONTAINING PROTEIN"/>
    <property type="match status" value="1"/>
</dbReference>
<sequence length="104" mass="11760">SIEIVHNAIHGALGGTGGHMAYPNVAAFNPIFFLHHCNMDRLVAIWQAINPNAWIEDDEVATFSEGTFTEEPYKKITGKTNLTPFKKTETDYWTSDNVRYVFLI</sequence>